<sequence length="524" mass="58429">METDTVAIIGPQVSAMAHILSHLANELHVPMLSFTALDPSLSSLQYPYFVQTATNDLSQMTAIADMVSYFGYRDVVAIYTDDEQSRGSITALGDKLVERRCKISYKAVLSPEDLIVKVRIIKPSTSPFSSPVLLVCKKDGSWRFCVDYRALNAITIKDCFPIPTVDELLDELHDATIFTKLDLRSGNQQIRLAPKDTHKTAFRTIDVKVFLDNGGTISFSNNPNLDHLAYGTLKLGSLSTFNGGSLLLRNILEMNMIGFTGQIAFHSDKSMIHPSYDILNVMEKGYKQIGCLSSYSGLSVVPPEILYTIPPNRSSSKQNWASCYKAVVWKDENTNEVYGYCIDVFLAAIDLLSYAVPHEFILFGDGQKNSSYTELIHMITTNLAPSIRGIESLITSDDRIGFQVGSFAESYLNEELNIAKSRLIPLGSPKEYVDALKEGSVSAVADEHSILRKFKQHSPQQSGPSRLSNSRPIQIQRFLSFVDKKEEQSKKKSKRKHMEVVSKGTNVQDDESSVVIRRYQSCNN</sequence>
<dbReference type="SUPFAM" id="SSF53850">
    <property type="entry name" value="Periplasmic binding protein-like II"/>
    <property type="match status" value="1"/>
</dbReference>
<comment type="caution">
    <text evidence="10">The sequence shown here is derived from an EMBL/GenBank/DDBJ whole genome shotgun (WGS) entry which is preliminary data.</text>
</comment>
<dbReference type="GO" id="GO:0004930">
    <property type="term" value="F:G protein-coupled receptor activity"/>
    <property type="evidence" value="ECO:0007669"/>
    <property type="project" value="InterPro"/>
</dbReference>
<evidence type="ECO:0000259" key="8">
    <source>
        <dbReference type="Pfam" id="PF00078"/>
    </source>
</evidence>
<name>A0AAV6WA45_9LAMI</name>
<reference evidence="10" key="1">
    <citation type="submission" date="2019-10" db="EMBL/GenBank/DDBJ databases">
        <authorList>
            <person name="Zhang R."/>
            <person name="Pan Y."/>
            <person name="Wang J."/>
            <person name="Ma R."/>
            <person name="Yu S."/>
        </authorList>
    </citation>
    <scope>NUCLEOTIDE SEQUENCE</scope>
    <source>
        <strain evidence="10">LA-IB0</strain>
        <tissue evidence="10">Leaf</tissue>
    </source>
</reference>
<evidence type="ECO:0000313" key="10">
    <source>
        <dbReference type="EMBL" id="KAG8363923.1"/>
    </source>
</evidence>
<evidence type="ECO:0000256" key="5">
    <source>
        <dbReference type="ARBA" id="ARBA00023170"/>
    </source>
</evidence>
<dbReference type="InterPro" id="IPR043128">
    <property type="entry name" value="Rev_trsase/Diguanyl_cyclase"/>
</dbReference>
<dbReference type="PANTHER" id="PTHR34836:SF7">
    <property type="entry name" value="RECEPTOR LIGAND BINDING REGION DOMAIN-CONTAINING PROTEIN"/>
    <property type="match status" value="1"/>
</dbReference>
<feature type="domain" description="Reverse transcriptase" evidence="8">
    <location>
        <begin position="137"/>
        <end position="211"/>
    </location>
</feature>
<comment type="subcellular location">
    <subcellularLocation>
        <location evidence="1">Membrane</location>
        <topology evidence="1">Multi-pass membrane protein</topology>
    </subcellularLocation>
</comment>
<evidence type="ECO:0008006" key="12">
    <source>
        <dbReference type="Google" id="ProtNLM"/>
    </source>
</evidence>
<keyword evidence="3" id="KW-1133">Transmembrane helix</keyword>
<keyword evidence="11" id="KW-1185">Reference proteome</keyword>
<dbReference type="InterPro" id="IPR043502">
    <property type="entry name" value="DNA/RNA_pol_sf"/>
</dbReference>
<dbReference type="InterPro" id="IPR001828">
    <property type="entry name" value="ANF_lig-bd_rcpt"/>
</dbReference>
<dbReference type="AlphaFoldDB" id="A0AAV6WA45"/>
<evidence type="ECO:0000256" key="1">
    <source>
        <dbReference type="ARBA" id="ARBA00004141"/>
    </source>
</evidence>
<feature type="domain" description="Receptor ligand binding region" evidence="9">
    <location>
        <begin position="2"/>
        <end position="114"/>
    </location>
</feature>
<dbReference type="Gene3D" id="3.40.190.10">
    <property type="entry name" value="Periplasmic binding protein-like II"/>
    <property type="match status" value="1"/>
</dbReference>
<dbReference type="InterPro" id="IPR015683">
    <property type="entry name" value="Ionotropic_Glu_rcpt"/>
</dbReference>
<dbReference type="EMBL" id="WHWC01000019">
    <property type="protein sequence ID" value="KAG8363923.1"/>
    <property type="molecule type" value="Genomic_DNA"/>
</dbReference>
<feature type="region of interest" description="Disordered" evidence="7">
    <location>
        <begin position="485"/>
        <end position="512"/>
    </location>
</feature>
<evidence type="ECO:0000256" key="2">
    <source>
        <dbReference type="ARBA" id="ARBA00022692"/>
    </source>
</evidence>
<evidence type="ECO:0000313" key="11">
    <source>
        <dbReference type="Proteomes" id="UP000826271"/>
    </source>
</evidence>
<evidence type="ECO:0000256" key="7">
    <source>
        <dbReference type="SAM" id="MobiDB-lite"/>
    </source>
</evidence>
<keyword evidence="5" id="KW-0675">Receptor</keyword>
<keyword evidence="4" id="KW-0472">Membrane</keyword>
<dbReference type="InterPro" id="IPR000477">
    <property type="entry name" value="RT_dom"/>
</dbReference>
<dbReference type="Proteomes" id="UP000826271">
    <property type="component" value="Unassembled WGS sequence"/>
</dbReference>
<evidence type="ECO:0000256" key="6">
    <source>
        <dbReference type="ARBA" id="ARBA00023180"/>
    </source>
</evidence>
<evidence type="ECO:0000259" key="9">
    <source>
        <dbReference type="Pfam" id="PF01094"/>
    </source>
</evidence>
<proteinExistence type="predicted"/>
<dbReference type="SUPFAM" id="SSF56672">
    <property type="entry name" value="DNA/RNA polymerases"/>
    <property type="match status" value="1"/>
</dbReference>
<dbReference type="SUPFAM" id="SSF53822">
    <property type="entry name" value="Periplasmic binding protein-like I"/>
    <property type="match status" value="1"/>
</dbReference>
<protein>
    <recommendedName>
        <fullName evidence="12">Receptor ligand binding region domain-containing protein</fullName>
    </recommendedName>
</protein>
<feature type="domain" description="Receptor ligand binding region" evidence="9">
    <location>
        <begin position="233"/>
        <end position="281"/>
    </location>
</feature>
<dbReference type="InterPro" id="IPR028082">
    <property type="entry name" value="Peripla_BP_I"/>
</dbReference>
<accession>A0AAV6WA45</accession>
<keyword evidence="6" id="KW-0325">Glycoprotein</keyword>
<dbReference type="Gene3D" id="3.10.10.10">
    <property type="entry name" value="HIV Type 1 Reverse Transcriptase, subunit A, domain 1"/>
    <property type="match status" value="1"/>
</dbReference>
<dbReference type="PRINTS" id="PR00248">
    <property type="entry name" value="GPCRMGR"/>
</dbReference>
<dbReference type="GO" id="GO:0016020">
    <property type="term" value="C:membrane"/>
    <property type="evidence" value="ECO:0007669"/>
    <property type="project" value="UniProtKB-SubCell"/>
</dbReference>
<evidence type="ECO:0000256" key="4">
    <source>
        <dbReference type="ARBA" id="ARBA00023136"/>
    </source>
</evidence>
<dbReference type="Gene3D" id="3.30.70.270">
    <property type="match status" value="1"/>
</dbReference>
<dbReference type="InterPro" id="IPR000337">
    <property type="entry name" value="GPCR_3"/>
</dbReference>
<dbReference type="Gene3D" id="3.40.50.2300">
    <property type="match status" value="1"/>
</dbReference>
<keyword evidence="2" id="KW-0812">Transmembrane</keyword>
<dbReference type="PANTHER" id="PTHR34836">
    <property type="entry name" value="OS06G0188250 PROTEIN"/>
    <property type="match status" value="1"/>
</dbReference>
<dbReference type="Pfam" id="PF00078">
    <property type="entry name" value="RVT_1"/>
    <property type="match status" value="1"/>
</dbReference>
<organism evidence="10 11">
    <name type="scientific">Buddleja alternifolia</name>
    <dbReference type="NCBI Taxonomy" id="168488"/>
    <lineage>
        <taxon>Eukaryota</taxon>
        <taxon>Viridiplantae</taxon>
        <taxon>Streptophyta</taxon>
        <taxon>Embryophyta</taxon>
        <taxon>Tracheophyta</taxon>
        <taxon>Spermatophyta</taxon>
        <taxon>Magnoliopsida</taxon>
        <taxon>eudicotyledons</taxon>
        <taxon>Gunneridae</taxon>
        <taxon>Pentapetalae</taxon>
        <taxon>asterids</taxon>
        <taxon>lamiids</taxon>
        <taxon>Lamiales</taxon>
        <taxon>Scrophulariaceae</taxon>
        <taxon>Buddlejeae</taxon>
        <taxon>Buddleja</taxon>
    </lineage>
</organism>
<gene>
    <name evidence="10" type="ORF">BUALT_Bualt19G0072900</name>
</gene>
<evidence type="ECO:0000256" key="3">
    <source>
        <dbReference type="ARBA" id="ARBA00022989"/>
    </source>
</evidence>
<dbReference type="Pfam" id="PF01094">
    <property type="entry name" value="ANF_receptor"/>
    <property type="match status" value="2"/>
</dbReference>